<name>A0ABQ2RX44_9DEIO</name>
<protein>
    <recommendedName>
        <fullName evidence="3">DUF4139 domain-containing protein</fullName>
    </recommendedName>
</protein>
<reference evidence="2" key="1">
    <citation type="journal article" date="2019" name="Int. J. Syst. Evol. Microbiol.">
        <title>The Global Catalogue of Microorganisms (GCM) 10K type strain sequencing project: providing services to taxonomists for standard genome sequencing and annotation.</title>
        <authorList>
            <consortium name="The Broad Institute Genomics Platform"/>
            <consortium name="The Broad Institute Genome Sequencing Center for Infectious Disease"/>
            <person name="Wu L."/>
            <person name="Ma J."/>
        </authorList>
    </citation>
    <scope>NUCLEOTIDE SEQUENCE [LARGE SCALE GENOMIC DNA]</scope>
    <source>
        <strain evidence="2">JCM 31404</strain>
    </source>
</reference>
<comment type="caution">
    <text evidence="1">The sequence shown here is derived from an EMBL/GenBank/DDBJ whole genome shotgun (WGS) entry which is preliminary data.</text>
</comment>
<gene>
    <name evidence="1" type="ORF">GCM10008959_39610</name>
</gene>
<dbReference type="Proteomes" id="UP000634308">
    <property type="component" value="Unassembled WGS sequence"/>
</dbReference>
<dbReference type="PANTHER" id="PTHR38075:SF1">
    <property type="entry name" value="DUF4139 DOMAIN-CONTAINING PROTEIN"/>
    <property type="match status" value="1"/>
</dbReference>
<evidence type="ECO:0000313" key="1">
    <source>
        <dbReference type="EMBL" id="GGR74458.1"/>
    </source>
</evidence>
<dbReference type="PANTHER" id="PTHR38075">
    <property type="entry name" value="DUF4139 DOMAIN-CONTAINING PROTEIN"/>
    <property type="match status" value="1"/>
</dbReference>
<sequence>MTEPVPPAVELRIYQEFSEIRTLVQSEADHLTLHFPATTWEAIDTRSITLIGLPYTSKTVMARESWLTSFEGRQIGLRTDSGAEDVTLIRAEDLVVQNAAGAYFHARQENLLLPEAPPPQGQRGVVTLTFALPAAGQGVLTYQTGSLTWSAHYRLDIDAQGGGVLRADATLHNRGDLPLEPEAVTLVAGEVRRRREYNLPTFLSHMARNEPRRVTPSWQDDSDSTPEVAGLYRYQLRNPPRLERAADVTVPFDDVPLTQTRLTNTLYRHMDFTGDSGGAFQRHYRLVTPRPLLAATVTLRDQGYLVGQQAIQETAAGQEVSLTLGQDPNVTYRREVTQLSSTEHAQTTQGRVTDMQEDLQRYWVVYQIRNAGTRHVEYEVTEATRYLTIRSVTGAVKHTPGAVTFSGTVAPTTVTTVEFEVVIEND</sequence>
<accession>A0ABQ2RX44</accession>
<organism evidence="1 2">
    <name type="scientific">Deinococcus seoulensis</name>
    <dbReference type="NCBI Taxonomy" id="1837379"/>
    <lineage>
        <taxon>Bacteria</taxon>
        <taxon>Thermotogati</taxon>
        <taxon>Deinococcota</taxon>
        <taxon>Deinococci</taxon>
        <taxon>Deinococcales</taxon>
        <taxon>Deinococcaceae</taxon>
        <taxon>Deinococcus</taxon>
    </lineage>
</organism>
<keyword evidence="2" id="KW-1185">Reference proteome</keyword>
<evidence type="ECO:0008006" key="3">
    <source>
        <dbReference type="Google" id="ProtNLM"/>
    </source>
</evidence>
<proteinExistence type="predicted"/>
<evidence type="ECO:0000313" key="2">
    <source>
        <dbReference type="Proteomes" id="UP000634308"/>
    </source>
</evidence>
<dbReference type="EMBL" id="BMQM01000049">
    <property type="protein sequence ID" value="GGR74458.1"/>
    <property type="molecule type" value="Genomic_DNA"/>
</dbReference>
<dbReference type="RefSeq" id="WP_189066720.1">
    <property type="nucleotide sequence ID" value="NZ_BMQM01000049.1"/>
</dbReference>